<evidence type="ECO:0000256" key="6">
    <source>
        <dbReference type="RuleBase" id="RU003345"/>
    </source>
</evidence>
<evidence type="ECO:0000256" key="3">
    <source>
        <dbReference type="ARBA" id="ARBA00024226"/>
    </source>
</evidence>
<feature type="domain" description="Aldehyde dehydrogenase" evidence="7">
    <location>
        <begin position="35"/>
        <end position="136"/>
    </location>
</feature>
<gene>
    <name evidence="8" type="ORF">VSDG_02976</name>
</gene>
<accession>A0A423W8M5</accession>
<proteinExistence type="inferred from homology"/>
<dbReference type="InterPro" id="IPR016162">
    <property type="entry name" value="Ald_DH_N"/>
</dbReference>
<dbReference type="AlphaFoldDB" id="A0A423W8M5"/>
<dbReference type="PROSITE" id="PS00687">
    <property type="entry name" value="ALDEHYDE_DEHYDR_GLU"/>
    <property type="match status" value="1"/>
</dbReference>
<reference evidence="8 9" key="1">
    <citation type="submission" date="2015-09" db="EMBL/GenBank/DDBJ databases">
        <title>Host preference determinants of Valsa canker pathogens revealed by comparative genomics.</title>
        <authorList>
            <person name="Yin Z."/>
            <person name="Huang L."/>
        </authorList>
    </citation>
    <scope>NUCLEOTIDE SEQUENCE [LARGE SCALE GENOMIC DNA]</scope>
    <source>
        <strain evidence="8 9">YSFL</strain>
    </source>
</reference>
<dbReference type="EC" id="1.2.1.3" evidence="3"/>
<dbReference type="InterPro" id="IPR029510">
    <property type="entry name" value="Ald_DH_CS_GLU"/>
</dbReference>
<dbReference type="STRING" id="252740.A0A423W8M5"/>
<keyword evidence="9" id="KW-1185">Reference proteome</keyword>
<evidence type="ECO:0000259" key="7">
    <source>
        <dbReference type="Pfam" id="PF00171"/>
    </source>
</evidence>
<dbReference type="InterPro" id="IPR016163">
    <property type="entry name" value="Ald_DH_C"/>
</dbReference>
<protein>
    <recommendedName>
        <fullName evidence="3">aldehyde dehydrogenase (NAD(+))</fullName>
        <ecNumber evidence="3">1.2.1.3</ecNumber>
    </recommendedName>
</protein>
<dbReference type="Proteomes" id="UP000284375">
    <property type="component" value="Unassembled WGS sequence"/>
</dbReference>
<evidence type="ECO:0000313" key="9">
    <source>
        <dbReference type="Proteomes" id="UP000284375"/>
    </source>
</evidence>
<sequence length="147" mass="15837">MEACAFNLQLVTLEIGGNNAAIVCPDVDIAAVVPKAFLTAFVEFVKNLKSGGPAEAEAVLGPSQNIMQYGKLLDKYNDISKKDLKAAFGGEPSSPKTGSGFFLPPTVVENPHDSRVVIDEQLGPILPLFKWSGKEDYCDAPTRPLWE</sequence>
<comment type="caution">
    <text evidence="8">The sequence shown here is derived from an EMBL/GenBank/DDBJ whole genome shotgun (WGS) entry which is preliminary data.</text>
</comment>
<evidence type="ECO:0000256" key="5">
    <source>
        <dbReference type="PROSITE-ProRule" id="PRU10007"/>
    </source>
</evidence>
<dbReference type="SUPFAM" id="SSF53720">
    <property type="entry name" value="ALDH-like"/>
    <property type="match status" value="1"/>
</dbReference>
<keyword evidence="2 6" id="KW-0560">Oxidoreductase</keyword>
<evidence type="ECO:0000256" key="1">
    <source>
        <dbReference type="ARBA" id="ARBA00009986"/>
    </source>
</evidence>
<organism evidence="8 9">
    <name type="scientific">Cytospora chrysosperma</name>
    <name type="common">Cytospora canker fungus</name>
    <name type="synonym">Sphaeria chrysosperma</name>
    <dbReference type="NCBI Taxonomy" id="252740"/>
    <lineage>
        <taxon>Eukaryota</taxon>
        <taxon>Fungi</taxon>
        <taxon>Dikarya</taxon>
        <taxon>Ascomycota</taxon>
        <taxon>Pezizomycotina</taxon>
        <taxon>Sordariomycetes</taxon>
        <taxon>Sordariomycetidae</taxon>
        <taxon>Diaporthales</taxon>
        <taxon>Cytosporaceae</taxon>
        <taxon>Cytospora</taxon>
    </lineage>
</organism>
<dbReference type="Gene3D" id="3.40.309.10">
    <property type="entry name" value="Aldehyde Dehydrogenase, Chain A, domain 2"/>
    <property type="match status" value="2"/>
</dbReference>
<dbReference type="InterPro" id="IPR016161">
    <property type="entry name" value="Ald_DH/histidinol_DH"/>
</dbReference>
<evidence type="ECO:0000256" key="4">
    <source>
        <dbReference type="ARBA" id="ARBA00049194"/>
    </source>
</evidence>
<comment type="catalytic activity">
    <reaction evidence="4">
        <text>an aldehyde + NAD(+) + H2O = a carboxylate + NADH + 2 H(+)</text>
        <dbReference type="Rhea" id="RHEA:16185"/>
        <dbReference type="ChEBI" id="CHEBI:15377"/>
        <dbReference type="ChEBI" id="CHEBI:15378"/>
        <dbReference type="ChEBI" id="CHEBI:17478"/>
        <dbReference type="ChEBI" id="CHEBI:29067"/>
        <dbReference type="ChEBI" id="CHEBI:57540"/>
        <dbReference type="ChEBI" id="CHEBI:57945"/>
        <dbReference type="EC" id="1.2.1.3"/>
    </reaction>
</comment>
<comment type="similarity">
    <text evidence="1 6">Belongs to the aldehyde dehydrogenase family.</text>
</comment>
<evidence type="ECO:0000313" key="8">
    <source>
        <dbReference type="EMBL" id="ROV99718.1"/>
    </source>
</evidence>
<dbReference type="PANTHER" id="PTHR11699">
    <property type="entry name" value="ALDEHYDE DEHYDROGENASE-RELATED"/>
    <property type="match status" value="1"/>
</dbReference>
<name>A0A423W8M5_CYTCH</name>
<dbReference type="Gene3D" id="3.40.605.10">
    <property type="entry name" value="Aldehyde Dehydrogenase, Chain A, domain 1"/>
    <property type="match status" value="1"/>
</dbReference>
<evidence type="ECO:0000256" key="2">
    <source>
        <dbReference type="ARBA" id="ARBA00023002"/>
    </source>
</evidence>
<dbReference type="InterPro" id="IPR015590">
    <property type="entry name" value="Aldehyde_DH_dom"/>
</dbReference>
<dbReference type="GO" id="GO:0004029">
    <property type="term" value="F:aldehyde dehydrogenase (NAD+) activity"/>
    <property type="evidence" value="ECO:0007669"/>
    <property type="project" value="UniProtKB-EC"/>
</dbReference>
<feature type="active site" evidence="5">
    <location>
        <position position="14"/>
    </location>
</feature>
<dbReference type="Pfam" id="PF00171">
    <property type="entry name" value="Aldedh"/>
    <property type="match status" value="1"/>
</dbReference>
<dbReference type="EMBL" id="LJZO01000010">
    <property type="protein sequence ID" value="ROV99718.1"/>
    <property type="molecule type" value="Genomic_DNA"/>
</dbReference>
<dbReference type="OrthoDB" id="310895at2759"/>